<dbReference type="PANTHER" id="PTHR32063:SF0">
    <property type="entry name" value="SWARMING MOTILITY PROTEIN SWRC"/>
    <property type="match status" value="1"/>
</dbReference>
<gene>
    <name evidence="2" type="ORF">GM418_14260</name>
</gene>
<organism evidence="2 3">
    <name type="scientific">Maribellus comscasis</name>
    <dbReference type="NCBI Taxonomy" id="2681766"/>
    <lineage>
        <taxon>Bacteria</taxon>
        <taxon>Pseudomonadati</taxon>
        <taxon>Bacteroidota</taxon>
        <taxon>Bacteroidia</taxon>
        <taxon>Marinilabiliales</taxon>
        <taxon>Prolixibacteraceae</taxon>
        <taxon>Maribellus</taxon>
    </lineage>
</organism>
<dbReference type="AlphaFoldDB" id="A0A6I6JZR8"/>
<evidence type="ECO:0000313" key="3">
    <source>
        <dbReference type="Proteomes" id="UP000428260"/>
    </source>
</evidence>
<feature type="transmembrane region" description="Helical" evidence="1">
    <location>
        <begin position="914"/>
        <end position="939"/>
    </location>
</feature>
<dbReference type="PRINTS" id="PR00702">
    <property type="entry name" value="ACRIFLAVINRP"/>
</dbReference>
<dbReference type="Gene3D" id="3.30.70.1320">
    <property type="entry name" value="Multidrug efflux transporter AcrB pore domain like"/>
    <property type="match status" value="1"/>
</dbReference>
<feature type="transmembrane region" description="Helical" evidence="1">
    <location>
        <begin position="888"/>
        <end position="908"/>
    </location>
</feature>
<dbReference type="PANTHER" id="PTHR32063">
    <property type="match status" value="1"/>
</dbReference>
<proteinExistence type="predicted"/>
<feature type="transmembrane region" description="Helical" evidence="1">
    <location>
        <begin position="431"/>
        <end position="451"/>
    </location>
</feature>
<dbReference type="Proteomes" id="UP000428260">
    <property type="component" value="Chromosome"/>
</dbReference>
<keyword evidence="1" id="KW-1133">Transmembrane helix</keyword>
<protein>
    <submittedName>
        <fullName evidence="2">AcrB/AcrD/AcrF family protein</fullName>
    </submittedName>
</protein>
<evidence type="ECO:0000256" key="1">
    <source>
        <dbReference type="SAM" id="Phobius"/>
    </source>
</evidence>
<dbReference type="InterPro" id="IPR027463">
    <property type="entry name" value="AcrB_DN_DC_subdom"/>
</dbReference>
<dbReference type="SUPFAM" id="SSF82693">
    <property type="entry name" value="Multidrug efflux transporter AcrB pore domain, PN1, PN2, PC1 and PC2 subdomains"/>
    <property type="match status" value="3"/>
</dbReference>
<dbReference type="InterPro" id="IPR001036">
    <property type="entry name" value="Acrflvin-R"/>
</dbReference>
<dbReference type="Gene3D" id="3.30.2090.10">
    <property type="entry name" value="Multidrug efflux transporter AcrB TolC docking domain, DN and DC subdomains"/>
    <property type="match status" value="2"/>
</dbReference>
<dbReference type="Gene3D" id="1.20.1640.10">
    <property type="entry name" value="Multidrug efflux transporter AcrB transmembrane domain"/>
    <property type="match status" value="2"/>
</dbReference>
<feature type="transmembrane region" description="Helical" evidence="1">
    <location>
        <begin position="12"/>
        <end position="32"/>
    </location>
</feature>
<feature type="transmembrane region" description="Helical" evidence="1">
    <location>
        <begin position="463"/>
        <end position="486"/>
    </location>
</feature>
<keyword evidence="1" id="KW-0472">Membrane</keyword>
<accession>A0A6I6JZR8</accession>
<feature type="transmembrane region" description="Helical" evidence="1">
    <location>
        <begin position="532"/>
        <end position="558"/>
    </location>
</feature>
<feature type="transmembrane region" description="Helical" evidence="1">
    <location>
        <begin position="360"/>
        <end position="380"/>
    </location>
</feature>
<feature type="transmembrane region" description="Helical" evidence="1">
    <location>
        <begin position="333"/>
        <end position="353"/>
    </location>
</feature>
<dbReference type="GO" id="GO:0005886">
    <property type="term" value="C:plasma membrane"/>
    <property type="evidence" value="ECO:0007669"/>
    <property type="project" value="TreeGrafter"/>
</dbReference>
<keyword evidence="3" id="KW-1185">Reference proteome</keyword>
<reference evidence="2 3" key="1">
    <citation type="submission" date="2019-11" db="EMBL/GenBank/DDBJ databases">
        <authorList>
            <person name="Zheng R.K."/>
            <person name="Sun C.M."/>
        </authorList>
    </citation>
    <scope>NUCLEOTIDE SEQUENCE [LARGE SCALE GENOMIC DNA]</scope>
    <source>
        <strain evidence="2 3">WC007</strain>
    </source>
</reference>
<feature type="transmembrane region" description="Helical" evidence="1">
    <location>
        <begin position="991"/>
        <end position="1017"/>
    </location>
</feature>
<dbReference type="EMBL" id="CP046401">
    <property type="protein sequence ID" value="QGY48121.1"/>
    <property type="molecule type" value="Genomic_DNA"/>
</dbReference>
<dbReference type="GO" id="GO:0042910">
    <property type="term" value="F:xenobiotic transmembrane transporter activity"/>
    <property type="evidence" value="ECO:0007669"/>
    <property type="project" value="TreeGrafter"/>
</dbReference>
<evidence type="ECO:0000313" key="2">
    <source>
        <dbReference type="EMBL" id="QGY48121.1"/>
    </source>
</evidence>
<dbReference type="SUPFAM" id="SSF82866">
    <property type="entry name" value="Multidrug efflux transporter AcrB transmembrane domain"/>
    <property type="match status" value="2"/>
</dbReference>
<feature type="transmembrane region" description="Helical" evidence="1">
    <location>
        <begin position="960"/>
        <end position="979"/>
    </location>
</feature>
<feature type="transmembrane region" description="Helical" evidence="1">
    <location>
        <begin position="862"/>
        <end position="881"/>
    </location>
</feature>
<sequence>MTITELSIKRPLLITVAFVVMILFGVLGYLGLNYELLPKFDAGVITVRTVYMGASPQEIESSVTKPIEDAISATEGVDIVTSRSMQNMSAISVQLKNGVDDVNTQQDIERKINQIKSTLPEDADDPVVNRVSTDQFPVVNLSVSAAMTDADLYQMVDEDIVPILSNVSGVGQISVIGGVQRKVKVLLNNYKLDAYKIPVSQVYQALNAAAISLPGGKITSHEQEFSVWMDADLSTADMIRDIVIRENANGSRVQLKDIAEVSDATSTPVTINRINGQNGIGLQIYKTNNANAVEVSEGVKEKLEDLKGEYSSKEFAYEIASDQSDFTLSAADAVVHDLFLAVIIVSFVMLLFLHSLRSSLFVLVAIPSALIPTFIMMNVFGFSLNLMTLTALSLVVGILVDDSIVILENIFRHLEMGKDKVQAAIEGRSEIGFTAVAITMVDLVVFIPLAFTTGLIGNIIRQFSLTVVFSTLMSLLVSFTLTPLLAAKFGKLIHLSEDNLWGRINLGFERIIDSIKTVYGDMLHWVLHHKRYLLILVIVLIVGSLALVPTGFIGSTFIETGDNGQLSLKIELSSDMSLYQTNHAMKKAEEVILSHPEVRTAYSLVGTQTTAAGSTNNSNWGQIDLTMIDKTERDINVDNFGRLIRDELEEEIPGIKVTALPIGATGSANFPIQIVVKGPSLDEVKSSAGKIKDIVVSTPGTDYVDYSTQGERKQVQIEPDRDKLSSMGFTTQDIAQYLNLSFNGNDNIKMKEEGDEYEINFIMNDSYKQNVDDVENLAITNKMGKVVRLSQLADIDVVSASAVLERTNRLPSMTITSAAVGRPSGSIVADIQEKIEQTELPSSISIEYLGDQKRQTEAFSSLGAALIIGILLIYFIMVALYESLVYPFVVLFSIPVATIGAFLALGLTMNNLSIFTISGIIMLLGLVAKNGILIVDFANHIKEQGLTLTEVVVEAGKERLRPIIMTTVAMILGMLPLAISNSLGSEFKSGMAWVLIGGLSSSLLFTLFLVPSVYMIVEKMKIRFSSKKKTNEV</sequence>
<dbReference type="SUPFAM" id="SSF82714">
    <property type="entry name" value="Multidrug efflux transporter AcrB TolC docking domain, DN and DC subdomains"/>
    <property type="match status" value="2"/>
</dbReference>
<name>A0A6I6JZR8_9BACT</name>
<dbReference type="Gene3D" id="3.30.70.1430">
    <property type="entry name" value="Multidrug efflux transporter AcrB pore domain"/>
    <property type="match status" value="2"/>
</dbReference>
<dbReference type="Pfam" id="PF00873">
    <property type="entry name" value="ACR_tran"/>
    <property type="match status" value="1"/>
</dbReference>
<dbReference type="KEGG" id="mcos:GM418_14260"/>
<dbReference type="Gene3D" id="3.30.70.1440">
    <property type="entry name" value="Multidrug efflux transporter AcrB pore domain"/>
    <property type="match status" value="1"/>
</dbReference>
<keyword evidence="1" id="KW-0812">Transmembrane</keyword>